<dbReference type="SUPFAM" id="SSF57196">
    <property type="entry name" value="EGF/Laminin"/>
    <property type="match status" value="1"/>
</dbReference>
<accession>A0AAU9WQF6</accession>
<evidence type="ECO:0000313" key="4">
    <source>
        <dbReference type="Proteomes" id="UP001159428"/>
    </source>
</evidence>
<dbReference type="PROSITE" id="PS00022">
    <property type="entry name" value="EGF_1"/>
    <property type="match status" value="1"/>
</dbReference>
<dbReference type="InterPro" id="IPR000742">
    <property type="entry name" value="EGF"/>
</dbReference>
<sequence>MQEKSCIDDVTCANGCCKNNPCLNGGTCSEVCEPTGIRYSCSCGAAYGGRHCQNSLQNFQDHKAAGSNSSGLYTPAISGDAPIGRPTLSNEHTSLGSEIIRLTGELLADTRQVVPCKQIA</sequence>
<name>A0AAU9WQF6_9CNID</name>
<feature type="domain" description="EGF-like" evidence="2">
    <location>
        <begin position="17"/>
        <end position="53"/>
    </location>
</feature>
<gene>
    <name evidence="3" type="ORF">PMEA_00008780</name>
</gene>
<organism evidence="3 4">
    <name type="scientific">Pocillopora meandrina</name>
    <dbReference type="NCBI Taxonomy" id="46732"/>
    <lineage>
        <taxon>Eukaryota</taxon>
        <taxon>Metazoa</taxon>
        <taxon>Cnidaria</taxon>
        <taxon>Anthozoa</taxon>
        <taxon>Hexacorallia</taxon>
        <taxon>Scleractinia</taxon>
        <taxon>Astrocoeniina</taxon>
        <taxon>Pocilloporidae</taxon>
        <taxon>Pocillopora</taxon>
    </lineage>
</organism>
<comment type="caution">
    <text evidence="1">Lacks conserved residue(s) required for the propagation of feature annotation.</text>
</comment>
<protein>
    <recommendedName>
        <fullName evidence="2">EGF-like domain-containing protein</fullName>
    </recommendedName>
</protein>
<reference evidence="3 4" key="1">
    <citation type="submission" date="2022-05" db="EMBL/GenBank/DDBJ databases">
        <authorList>
            <consortium name="Genoscope - CEA"/>
            <person name="William W."/>
        </authorList>
    </citation>
    <scope>NUCLEOTIDE SEQUENCE [LARGE SCALE GENOMIC DNA]</scope>
</reference>
<dbReference type="CDD" id="cd00054">
    <property type="entry name" value="EGF_CA"/>
    <property type="match status" value="1"/>
</dbReference>
<dbReference type="Gene3D" id="2.10.25.10">
    <property type="entry name" value="Laminin"/>
    <property type="match status" value="1"/>
</dbReference>
<proteinExistence type="predicted"/>
<comment type="caution">
    <text evidence="3">The sequence shown here is derived from an EMBL/GenBank/DDBJ whole genome shotgun (WGS) entry which is preliminary data.</text>
</comment>
<evidence type="ECO:0000256" key="1">
    <source>
        <dbReference type="PROSITE-ProRule" id="PRU00076"/>
    </source>
</evidence>
<feature type="disulfide bond" evidence="1">
    <location>
        <begin position="43"/>
        <end position="52"/>
    </location>
</feature>
<dbReference type="PROSITE" id="PS50026">
    <property type="entry name" value="EGF_3"/>
    <property type="match status" value="1"/>
</dbReference>
<keyword evidence="1" id="KW-1015">Disulfide bond</keyword>
<keyword evidence="4" id="KW-1185">Reference proteome</keyword>
<dbReference type="AlphaFoldDB" id="A0AAU9WQF6"/>
<dbReference type="Proteomes" id="UP001159428">
    <property type="component" value="Unassembled WGS sequence"/>
</dbReference>
<evidence type="ECO:0000313" key="3">
    <source>
        <dbReference type="EMBL" id="CAH3121707.1"/>
    </source>
</evidence>
<dbReference type="EMBL" id="CALNXJ010000018">
    <property type="protein sequence ID" value="CAH3121707.1"/>
    <property type="molecule type" value="Genomic_DNA"/>
</dbReference>
<keyword evidence="1" id="KW-0245">EGF-like domain</keyword>
<evidence type="ECO:0000259" key="2">
    <source>
        <dbReference type="PROSITE" id="PS50026"/>
    </source>
</evidence>